<feature type="transmembrane region" description="Helical" evidence="7">
    <location>
        <begin position="129"/>
        <end position="147"/>
    </location>
</feature>
<evidence type="ECO:0000313" key="8">
    <source>
        <dbReference type="EMBL" id="GAA3975008.1"/>
    </source>
</evidence>
<evidence type="ECO:0000256" key="3">
    <source>
        <dbReference type="ARBA" id="ARBA00022692"/>
    </source>
</evidence>
<evidence type="ECO:0000256" key="2">
    <source>
        <dbReference type="ARBA" id="ARBA00022448"/>
    </source>
</evidence>
<feature type="transmembrane region" description="Helical" evidence="7">
    <location>
        <begin position="259"/>
        <end position="286"/>
    </location>
</feature>
<keyword evidence="9" id="KW-1185">Reference proteome</keyword>
<reference evidence="9" key="1">
    <citation type="journal article" date="2019" name="Int. J. Syst. Evol. Microbiol.">
        <title>The Global Catalogue of Microorganisms (GCM) 10K type strain sequencing project: providing services to taxonomists for standard genome sequencing and annotation.</title>
        <authorList>
            <consortium name="The Broad Institute Genomics Platform"/>
            <consortium name="The Broad Institute Genome Sequencing Center for Infectious Disease"/>
            <person name="Wu L."/>
            <person name="Ma J."/>
        </authorList>
    </citation>
    <scope>NUCLEOTIDE SEQUENCE [LARGE SCALE GENOMIC DNA]</scope>
    <source>
        <strain evidence="9">JCM 17555</strain>
    </source>
</reference>
<feature type="region of interest" description="Disordered" evidence="6">
    <location>
        <begin position="407"/>
        <end position="502"/>
    </location>
</feature>
<feature type="transmembrane region" description="Helical" evidence="7">
    <location>
        <begin position="209"/>
        <end position="230"/>
    </location>
</feature>
<evidence type="ECO:0000313" key="9">
    <source>
        <dbReference type="Proteomes" id="UP001501337"/>
    </source>
</evidence>
<comment type="subcellular location">
    <subcellularLocation>
        <location evidence="1">Membrane</location>
        <topology evidence="1">Multi-pass membrane protein</topology>
    </subcellularLocation>
</comment>
<feature type="transmembrane region" description="Helical" evidence="7">
    <location>
        <begin position="362"/>
        <end position="382"/>
    </location>
</feature>
<feature type="compositionally biased region" description="Polar residues" evidence="6">
    <location>
        <begin position="481"/>
        <end position="502"/>
    </location>
</feature>
<name>A0ABP7Q214_9GAMM</name>
<evidence type="ECO:0000256" key="7">
    <source>
        <dbReference type="SAM" id="Phobius"/>
    </source>
</evidence>
<feature type="transmembrane region" description="Helical" evidence="7">
    <location>
        <begin position="328"/>
        <end position="350"/>
    </location>
</feature>
<dbReference type="InterPro" id="IPR037272">
    <property type="entry name" value="SNS_sf"/>
</dbReference>
<comment type="caution">
    <text evidence="8">The sequence shown here is derived from an EMBL/GenBank/DDBJ whole genome shotgun (WGS) entry which is preliminary data.</text>
</comment>
<accession>A0ABP7Q214</accession>
<feature type="transmembrane region" description="Helical" evidence="7">
    <location>
        <begin position="44"/>
        <end position="63"/>
    </location>
</feature>
<feature type="transmembrane region" description="Helical" evidence="7">
    <location>
        <begin position="298"/>
        <end position="316"/>
    </location>
</feature>
<keyword evidence="2" id="KW-0813">Transport</keyword>
<dbReference type="SUPFAM" id="SSF161070">
    <property type="entry name" value="SNF-like"/>
    <property type="match status" value="1"/>
</dbReference>
<feature type="transmembrane region" description="Helical" evidence="7">
    <location>
        <begin position="98"/>
        <end position="117"/>
    </location>
</feature>
<protein>
    <submittedName>
        <fullName evidence="8">Uncharacterized protein</fullName>
    </submittedName>
</protein>
<gene>
    <name evidence="8" type="ORF">GCM10022278_35000</name>
</gene>
<organism evidence="8 9">
    <name type="scientific">Allohahella marinimesophila</name>
    <dbReference type="NCBI Taxonomy" id="1054972"/>
    <lineage>
        <taxon>Bacteria</taxon>
        <taxon>Pseudomonadati</taxon>
        <taxon>Pseudomonadota</taxon>
        <taxon>Gammaproteobacteria</taxon>
        <taxon>Oceanospirillales</taxon>
        <taxon>Hahellaceae</taxon>
        <taxon>Allohahella</taxon>
    </lineage>
</organism>
<proteinExistence type="predicted"/>
<keyword evidence="4 7" id="KW-1133">Transmembrane helix</keyword>
<keyword evidence="5 7" id="KW-0472">Membrane</keyword>
<dbReference type="InterPro" id="IPR000175">
    <property type="entry name" value="Na/ntran_symport"/>
</dbReference>
<keyword evidence="3 7" id="KW-0812">Transmembrane</keyword>
<evidence type="ECO:0000256" key="1">
    <source>
        <dbReference type="ARBA" id="ARBA00004141"/>
    </source>
</evidence>
<evidence type="ECO:0000256" key="6">
    <source>
        <dbReference type="SAM" id="MobiDB-lite"/>
    </source>
</evidence>
<evidence type="ECO:0000256" key="5">
    <source>
        <dbReference type="ARBA" id="ARBA00023136"/>
    </source>
</evidence>
<dbReference type="EMBL" id="BAABBO010000018">
    <property type="protein sequence ID" value="GAA3975008.1"/>
    <property type="molecule type" value="Genomic_DNA"/>
</dbReference>
<dbReference type="PROSITE" id="PS50267">
    <property type="entry name" value="NA_NEUROTRAN_SYMP_3"/>
    <property type="match status" value="1"/>
</dbReference>
<feature type="transmembrane region" description="Helical" evidence="7">
    <location>
        <begin position="167"/>
        <end position="193"/>
    </location>
</feature>
<evidence type="ECO:0000256" key="4">
    <source>
        <dbReference type="ARBA" id="ARBA00022989"/>
    </source>
</evidence>
<sequence>MQLRFANVVRAQTQRHPNSRRANARFSNLLGFCLAQPHAPLMRVTAFALILSLTGLLCAYLNFGSELLGVLLKTVLINFQPQSGPAGLPYDSLPIADTSVQLLTLVVFALFLLLPWIRFSMHGLARPGLIGLVLVAFILVLCLRHSWIFGDRGAALAFMFAGEGTRISVTMVLDVLLYTVFALAAASGVYCLFGEKQLTGGGLATRTGLFAAAHLAAGALVTFVMLAWSAQASLISSDPFTLIYVALPEALHSIPQGRFYLSCFYVLTCLLCWSTAMYLTAPLVTYVSERTGMSLKMAGLLVVLVILLFALYFTFLQGSLLQLTAFQWLNFLLAAMILPASLGLLLTSMLWTAPPGSQSSRFGLSALIGLSVVFAMLAAGHASQRLCKVDGSDLLVMCAEPMGTQVHESDAASIPKRAPSDAGPDTLSNELGKPAESDVEAVLDSEAGASSEPGDETAAGLPPDTATAAEDEEAQPRSEDATLSTPGPSIKSLENGQDTQQP</sequence>
<dbReference type="Proteomes" id="UP001501337">
    <property type="component" value="Unassembled WGS sequence"/>
</dbReference>